<gene>
    <name evidence="1" type="ORF">C7450_12622</name>
</gene>
<organism evidence="1 2">
    <name type="scientific">Chelatococcus asaccharovorans</name>
    <dbReference type="NCBI Taxonomy" id="28210"/>
    <lineage>
        <taxon>Bacteria</taxon>
        <taxon>Pseudomonadati</taxon>
        <taxon>Pseudomonadota</taxon>
        <taxon>Alphaproteobacteria</taxon>
        <taxon>Hyphomicrobiales</taxon>
        <taxon>Chelatococcaceae</taxon>
        <taxon>Chelatococcus</taxon>
    </lineage>
</organism>
<comment type="caution">
    <text evidence="1">The sequence shown here is derived from an EMBL/GenBank/DDBJ whole genome shotgun (WGS) entry which is preliminary data.</text>
</comment>
<sequence>MIGPSGIVRVLVATKPVDFRKGADGLAALVRETMVSPR</sequence>
<accession>A0A2V3TRD3</accession>
<dbReference type="AlphaFoldDB" id="A0A2V3TRD3"/>
<name>A0A2V3TRD3_9HYPH</name>
<evidence type="ECO:0000313" key="2">
    <source>
        <dbReference type="Proteomes" id="UP000248021"/>
    </source>
</evidence>
<proteinExistence type="predicted"/>
<dbReference type="Proteomes" id="UP000248021">
    <property type="component" value="Unassembled WGS sequence"/>
</dbReference>
<dbReference type="Pfam" id="PF05717">
    <property type="entry name" value="TnpB_IS66"/>
    <property type="match status" value="1"/>
</dbReference>
<evidence type="ECO:0000313" key="1">
    <source>
        <dbReference type="EMBL" id="PXW50544.1"/>
    </source>
</evidence>
<reference evidence="1 2" key="1">
    <citation type="submission" date="2018-05" db="EMBL/GenBank/DDBJ databases">
        <title>Genomic Encyclopedia of Type Strains, Phase IV (KMG-IV): sequencing the most valuable type-strain genomes for metagenomic binning, comparative biology and taxonomic classification.</title>
        <authorList>
            <person name="Goeker M."/>
        </authorList>
    </citation>
    <scope>NUCLEOTIDE SEQUENCE [LARGE SCALE GENOMIC DNA]</scope>
    <source>
        <strain evidence="1 2">DSM 6462</strain>
    </source>
</reference>
<dbReference type="InterPro" id="IPR008878">
    <property type="entry name" value="Transposase_IS66_Orf2"/>
</dbReference>
<dbReference type="EMBL" id="QJJK01000026">
    <property type="protein sequence ID" value="PXW50544.1"/>
    <property type="molecule type" value="Genomic_DNA"/>
</dbReference>
<protein>
    <submittedName>
        <fullName evidence="1">IS66 Orf2 like protein</fullName>
    </submittedName>
</protein>
<keyword evidence="2" id="KW-1185">Reference proteome</keyword>